<dbReference type="GO" id="GO:0008170">
    <property type="term" value="F:N-methyltransferase activity"/>
    <property type="evidence" value="ECO:0007669"/>
    <property type="project" value="InterPro"/>
</dbReference>
<dbReference type="GO" id="GO:0009307">
    <property type="term" value="P:DNA restriction-modification system"/>
    <property type="evidence" value="ECO:0007669"/>
    <property type="project" value="UniProtKB-KW"/>
</dbReference>
<dbReference type="PANTHER" id="PTHR33841">
    <property type="entry name" value="DNA METHYLTRANSFERASE YEEA-RELATED"/>
    <property type="match status" value="1"/>
</dbReference>
<organism evidence="7">
    <name type="scientific">Corynebacterium glutamicum</name>
    <name type="common">Brevibacterium saccharolyticum</name>
    <dbReference type="NCBI Taxonomy" id="1718"/>
    <lineage>
        <taxon>Bacteria</taxon>
        <taxon>Bacillati</taxon>
        <taxon>Actinomycetota</taxon>
        <taxon>Actinomycetes</taxon>
        <taxon>Mycobacteriales</taxon>
        <taxon>Corynebacteriaceae</taxon>
        <taxon>Corynebacterium</taxon>
    </lineage>
</organism>
<dbReference type="REBASE" id="23906">
    <property type="entry name" value="CglpCGR2ORFAP"/>
</dbReference>
<keyword evidence="3" id="KW-0808">Transferase</keyword>
<sequence>MLKKELITRLSETGIVGRTEADIQSDIQSLLMSGKFGLSPARLEVQVGDGTKRRIDIAIGATVIEVKRELTSEENAVDYVAQLDGYVQSKTSQEGTRYNGILTDGRQWWLYETVPGTDGIRRRSTFELSSADRGDDLISWLQAVLATRKDIRPTQETIETFLGSTSPAYEQDHAYLEGLYRQVSHDPTVQLKRELWTRLLRSALGTSFDDQQDGLFLDHTLLVIEAAAIGHAIMGISLADLAADPARMIRGDEFENAAIYNVVESDFFDWILADEDGKKFITHIIRRVSVFNWSETEHDVLKVLYESVINAATRKGMGEYYTPDWLAEGIVEKTVTEPLKQRVLDPSCGSGTFVFHAIRRVLDAADKAGWDNRTALNHIQGHVFGLDIHPVSVVLARVTYLLALGDRLQGDRDGIYVPVHLGDSMQWYQPADHEEQTIKVDPSGVDLTSGQKQATLFDIGEVLAFPLADVEDPATFDRLVTAMTDKAKTYTDGSAKKPDLYPILQSFGIPEFSKDWKTLQDTFNILCDLNAIGRDSIWGYFVRNQVRPLWLSMKNRRVDVLIGNPPWVAYRYMTEAMQKQFKAFSEERKLWHGFKVATHQDLVGLFITRSVEKYLHDGGSFGFVTPLAVLSRQQYEGFRTGDWGEYLRGEVTEAWDLEKVRPKNDLFPVPAAVIFGLRHDFNPHDYAQRMKPPAAGFPEEKMVVEGIRDKRGWTQTKVGLTFAPIINRALTSDEASLSPYRSTLFNGATVFPQVLFFVAEEDSTNKLGQAAGRVNVRSERSMHKPWKDLEPLSGVVPRRFIYDVHLGTTTAPFRPLKPRRAVLPIEREALLTEKEIEDGDPLLAEWWREASKIWETYKTRQSKLSLLANLNYQNKITKQMGGATHRVVYSASGNTLAAARLDDPRQIVEHKLYWLPARSVSEARYLTAILNAPIITELVSDYQSRGLFGARDFDTYVWRLPIPTYNTVDKLHERIAELGAEAELIAAKTEIEGCGFQKARKIIRDALSKAELTQKLNAAVRQLIEENGAP</sequence>
<dbReference type="EC" id="2.1.1.72" evidence="1"/>
<evidence type="ECO:0000259" key="6">
    <source>
        <dbReference type="Pfam" id="PF07669"/>
    </source>
</evidence>
<dbReference type="Pfam" id="PF07669">
    <property type="entry name" value="Eco57I"/>
    <property type="match status" value="1"/>
</dbReference>
<dbReference type="PANTHER" id="PTHR33841:SF1">
    <property type="entry name" value="DNA METHYLTRANSFERASE A"/>
    <property type="match status" value="1"/>
</dbReference>
<reference evidence="7" key="1">
    <citation type="journal article" date="2010" name="Appl. Microbiol. Biotechnol.">
        <title>Characterization of a 24-kb plasmid pCGR2 newly isolated from Corynebacterium glutamicum.</title>
        <authorList>
            <person name="Tsuchida Y."/>
            <person name="Kimura S."/>
            <person name="Suzuki N."/>
            <person name="Inui M."/>
            <person name="Yukawa H."/>
        </authorList>
    </citation>
    <scope>NUCLEOTIDE SEQUENCE</scope>
    <source>
        <strain evidence="7">ATCC 14997</strain>
        <plasmid evidence="7">pCGR2</plasmid>
    </source>
</reference>
<protein>
    <recommendedName>
        <fullName evidence="1">site-specific DNA-methyltransferase (adenine-specific)</fullName>
        <ecNumber evidence="1">2.1.1.72</ecNumber>
    </recommendedName>
</protein>
<evidence type="ECO:0000313" key="7">
    <source>
        <dbReference type="EMBL" id="BAI66026.1"/>
    </source>
</evidence>
<evidence type="ECO:0000256" key="5">
    <source>
        <dbReference type="ARBA" id="ARBA00047942"/>
    </source>
</evidence>
<keyword evidence="4" id="KW-0949">S-adenosyl-L-methionine</keyword>
<dbReference type="PRINTS" id="PR00507">
    <property type="entry name" value="N12N6MTFRASE"/>
</dbReference>
<dbReference type="GO" id="GO:0009007">
    <property type="term" value="F:site-specific DNA-methyltransferase (adenine-specific) activity"/>
    <property type="evidence" value="ECO:0007669"/>
    <property type="project" value="UniProtKB-EC"/>
</dbReference>
<feature type="domain" description="Type II methyltransferase M.TaqI-like" evidence="6">
    <location>
        <begin position="382"/>
        <end position="639"/>
    </location>
</feature>
<evidence type="ECO:0000256" key="3">
    <source>
        <dbReference type="ARBA" id="ARBA00022679"/>
    </source>
</evidence>
<dbReference type="InterPro" id="IPR050953">
    <property type="entry name" value="N4_N6_ade-DNA_methylase"/>
</dbReference>
<dbReference type="EMBL" id="AB525231">
    <property type="protein sequence ID" value="BAI66026.1"/>
    <property type="molecule type" value="Genomic_DNA"/>
</dbReference>
<evidence type="ECO:0000256" key="2">
    <source>
        <dbReference type="ARBA" id="ARBA00022603"/>
    </source>
</evidence>
<dbReference type="InterPro" id="IPR002052">
    <property type="entry name" value="DNA_methylase_N6_adenine_CS"/>
</dbReference>
<dbReference type="InterPro" id="IPR029063">
    <property type="entry name" value="SAM-dependent_MTases_sf"/>
</dbReference>
<dbReference type="AlphaFoldDB" id="D2KY98"/>
<comment type="catalytic activity">
    <reaction evidence="5">
        <text>a 2'-deoxyadenosine in DNA + S-adenosyl-L-methionine = an N(6)-methyl-2'-deoxyadenosine in DNA + S-adenosyl-L-homocysteine + H(+)</text>
        <dbReference type="Rhea" id="RHEA:15197"/>
        <dbReference type="Rhea" id="RHEA-COMP:12418"/>
        <dbReference type="Rhea" id="RHEA-COMP:12419"/>
        <dbReference type="ChEBI" id="CHEBI:15378"/>
        <dbReference type="ChEBI" id="CHEBI:57856"/>
        <dbReference type="ChEBI" id="CHEBI:59789"/>
        <dbReference type="ChEBI" id="CHEBI:90615"/>
        <dbReference type="ChEBI" id="CHEBI:90616"/>
        <dbReference type="EC" id="2.1.1.72"/>
    </reaction>
</comment>
<evidence type="ECO:0000256" key="4">
    <source>
        <dbReference type="ARBA" id="ARBA00022691"/>
    </source>
</evidence>
<dbReference type="GO" id="GO:0003677">
    <property type="term" value="F:DNA binding"/>
    <property type="evidence" value="ECO:0007669"/>
    <property type="project" value="InterPro"/>
</dbReference>
<accession>D2KY98</accession>
<dbReference type="SUPFAM" id="SSF53335">
    <property type="entry name" value="S-adenosyl-L-methionine-dependent methyltransferases"/>
    <property type="match status" value="1"/>
</dbReference>
<dbReference type="GO" id="GO:0032259">
    <property type="term" value="P:methylation"/>
    <property type="evidence" value="ECO:0007669"/>
    <property type="project" value="UniProtKB-KW"/>
</dbReference>
<keyword evidence="2" id="KW-0489">Methyltransferase</keyword>
<keyword evidence="7" id="KW-0614">Plasmid</keyword>
<evidence type="ECO:0000256" key="1">
    <source>
        <dbReference type="ARBA" id="ARBA00011900"/>
    </source>
</evidence>
<dbReference type="PROSITE" id="PS00092">
    <property type="entry name" value="N6_MTASE"/>
    <property type="match status" value="1"/>
</dbReference>
<name>D2KY98_CORGT</name>
<dbReference type="Gene3D" id="3.40.50.150">
    <property type="entry name" value="Vaccinia Virus protein VP39"/>
    <property type="match status" value="1"/>
</dbReference>
<geneLocation type="plasmid" evidence="7">
    <name>pCGR2</name>
</geneLocation>
<proteinExistence type="predicted"/>
<dbReference type="InterPro" id="IPR011639">
    <property type="entry name" value="MethylTrfase_TaqI-like_dom"/>
</dbReference>